<keyword evidence="2" id="KW-0813">Transport</keyword>
<evidence type="ECO:0000256" key="4">
    <source>
        <dbReference type="ARBA" id="ARBA00022692"/>
    </source>
</evidence>
<evidence type="ECO:0000256" key="6">
    <source>
        <dbReference type="ARBA" id="ARBA00023237"/>
    </source>
</evidence>
<evidence type="ECO:0000256" key="5">
    <source>
        <dbReference type="ARBA" id="ARBA00023136"/>
    </source>
</evidence>
<dbReference type="InterPro" id="IPR003423">
    <property type="entry name" value="OMP_efflux"/>
</dbReference>
<evidence type="ECO:0000256" key="2">
    <source>
        <dbReference type="ARBA" id="ARBA00022448"/>
    </source>
</evidence>
<protein>
    <recommendedName>
        <fullName evidence="8">Outer membrane efflux protein</fullName>
    </recommendedName>
</protein>
<dbReference type="GO" id="GO:0009279">
    <property type="term" value="C:cell outer membrane"/>
    <property type="evidence" value="ECO:0007669"/>
    <property type="project" value="UniProtKB-SubCell"/>
</dbReference>
<evidence type="ECO:0008006" key="8">
    <source>
        <dbReference type="Google" id="ProtNLM"/>
    </source>
</evidence>
<dbReference type="PANTHER" id="PTHR30026:SF23">
    <property type="entry name" value="TO APRF-PUTATIVE OUTER MEMBRANE EFFLUX PROTEIN OR SECRETED ALKALINE PHOSPHATASE-RELATED"/>
    <property type="match status" value="1"/>
</dbReference>
<organism evidence="7">
    <name type="scientific">mine drainage metagenome</name>
    <dbReference type="NCBI Taxonomy" id="410659"/>
    <lineage>
        <taxon>unclassified sequences</taxon>
        <taxon>metagenomes</taxon>
        <taxon>ecological metagenomes</taxon>
    </lineage>
</organism>
<evidence type="ECO:0000313" key="7">
    <source>
        <dbReference type="EMBL" id="CBI08129.1"/>
    </source>
</evidence>
<dbReference type="GO" id="GO:1990281">
    <property type="term" value="C:efflux pump complex"/>
    <property type="evidence" value="ECO:0007669"/>
    <property type="project" value="TreeGrafter"/>
</dbReference>
<dbReference type="Pfam" id="PF02321">
    <property type="entry name" value="OEP"/>
    <property type="match status" value="2"/>
</dbReference>
<dbReference type="EMBL" id="CABQ01000184">
    <property type="protein sequence ID" value="CBI08129.1"/>
    <property type="molecule type" value="Genomic_DNA"/>
</dbReference>
<gene>
    <name evidence="7" type="ORF">CARN6_1561</name>
</gene>
<keyword evidence="6" id="KW-0998">Cell outer membrane</keyword>
<accession>E6QLK8</accession>
<sequence>MSSAIPFTHPNANAVITQPLLRGAGRSTNTRFIAIAKTNRKISLAVLEQQMISTVSGVETLYYDLVSLQDSVGVQERALKAATTLLSDDREQLRVGNMAPIEVVRAQALVTASQLAVTQANSLRQQQENILRSVLDPLSLTNTTATLKGIVATDQLSPPPDDPPTPITDLIDYAWVNRPDVRQALLQIKNGELAVAASAKERLPEVDVYGAFQTRGTPNAGLVPLGGDPVYAAAALDANSVSGARSAQNYEIGVQFNLPLQNRVARADNLADRAELKEQQLRVTQIKAQVAAQVRNAVIGLVAARESASAAATSQRFQEALLAATTESFQAGMSTNFAVVEQQTYLAQAETTAVAARAAWMKAKVQLARALGDTLQQQGIAVVSPKAKSNSEQSIH</sequence>
<proteinExistence type="predicted"/>
<dbReference type="PANTHER" id="PTHR30026">
    <property type="entry name" value="OUTER MEMBRANE PROTEIN TOLC"/>
    <property type="match status" value="1"/>
</dbReference>
<evidence type="ECO:0000256" key="3">
    <source>
        <dbReference type="ARBA" id="ARBA00022452"/>
    </source>
</evidence>
<dbReference type="GO" id="GO:0015562">
    <property type="term" value="F:efflux transmembrane transporter activity"/>
    <property type="evidence" value="ECO:0007669"/>
    <property type="project" value="InterPro"/>
</dbReference>
<name>E6QLK8_9ZZZZ</name>
<dbReference type="AlphaFoldDB" id="E6QLK8"/>
<keyword evidence="5" id="KW-0472">Membrane</keyword>
<evidence type="ECO:0000256" key="1">
    <source>
        <dbReference type="ARBA" id="ARBA00004442"/>
    </source>
</evidence>
<dbReference type="InterPro" id="IPR051906">
    <property type="entry name" value="TolC-like"/>
</dbReference>
<dbReference type="Gene3D" id="1.20.1600.10">
    <property type="entry name" value="Outer membrane efflux proteins (OEP)"/>
    <property type="match status" value="1"/>
</dbReference>
<comment type="caution">
    <text evidence="7">The sequence shown here is derived from an EMBL/GenBank/DDBJ whole genome shotgun (WGS) entry which is preliminary data.</text>
</comment>
<comment type="subcellular location">
    <subcellularLocation>
        <location evidence="1">Cell outer membrane</location>
    </subcellularLocation>
</comment>
<reference evidence="7" key="1">
    <citation type="submission" date="2009-10" db="EMBL/GenBank/DDBJ databases">
        <title>Diversity of trophic interactions inside an arsenic-rich microbial ecosystem.</title>
        <authorList>
            <person name="Bertin P.N."/>
            <person name="Heinrich-Salmeron A."/>
            <person name="Pelletier E."/>
            <person name="Goulhen-Chollet F."/>
            <person name="Arsene-Ploetze F."/>
            <person name="Gallien S."/>
            <person name="Calteau A."/>
            <person name="Vallenet D."/>
            <person name="Casiot C."/>
            <person name="Chane-Woon-Ming B."/>
            <person name="Giloteaux L."/>
            <person name="Barakat M."/>
            <person name="Bonnefoy V."/>
            <person name="Bruneel O."/>
            <person name="Chandler M."/>
            <person name="Cleiss J."/>
            <person name="Duran R."/>
            <person name="Elbaz-Poulichet F."/>
            <person name="Fonknechten N."/>
            <person name="Lauga B."/>
            <person name="Mornico D."/>
            <person name="Ortet P."/>
            <person name="Schaeffer C."/>
            <person name="Siguier P."/>
            <person name="Alexander Thil Smith A."/>
            <person name="Van Dorsselaer A."/>
            <person name="Weissenbach J."/>
            <person name="Medigue C."/>
            <person name="Le Paslier D."/>
        </authorList>
    </citation>
    <scope>NUCLEOTIDE SEQUENCE</scope>
</reference>
<dbReference type="SUPFAM" id="SSF56954">
    <property type="entry name" value="Outer membrane efflux proteins (OEP)"/>
    <property type="match status" value="1"/>
</dbReference>
<keyword evidence="4" id="KW-0812">Transmembrane</keyword>
<keyword evidence="3" id="KW-1134">Transmembrane beta strand</keyword>
<dbReference type="GO" id="GO:0015288">
    <property type="term" value="F:porin activity"/>
    <property type="evidence" value="ECO:0007669"/>
    <property type="project" value="TreeGrafter"/>
</dbReference>